<proteinExistence type="inferred from homology"/>
<gene>
    <name evidence="3" type="ORF">RQ831_13870</name>
</gene>
<reference evidence="3 4" key="1">
    <citation type="journal article" date="2019" name="Microb. Pathog.">
        <title>Comparison of VITEK 2, MALDI-TOF MS, 16S rRNA gene sequencing, and whole-genome sequencing for identification of Roseomonas mucosa.</title>
        <authorList>
            <person name="Rudolph W.W."/>
            <person name="Gunzer F."/>
            <person name="Trauth M."/>
            <person name="Bunk B."/>
            <person name="Bigge R."/>
            <person name="Schrottner P."/>
        </authorList>
    </citation>
    <scope>NUCLEOTIDE SEQUENCE [LARGE SCALE GENOMIC DNA]</scope>
    <source>
        <strain evidence="3 4">DSM 103800</strain>
    </source>
</reference>
<dbReference type="RefSeq" id="WP_208863893.1">
    <property type="nucleotide sequence ID" value="NZ_CP015583.1"/>
</dbReference>
<dbReference type="Gene3D" id="3.30.70.100">
    <property type="match status" value="2"/>
</dbReference>
<dbReference type="Pfam" id="PF07978">
    <property type="entry name" value="NIPSNAP"/>
    <property type="match status" value="2"/>
</dbReference>
<feature type="domain" description="NIPSNAP" evidence="2">
    <location>
        <begin position="107"/>
        <end position="202"/>
    </location>
</feature>
<accession>A0ABU3MID9</accession>
<dbReference type="PANTHER" id="PTHR21017">
    <property type="entry name" value="NIPSNAP-RELATED"/>
    <property type="match status" value="1"/>
</dbReference>
<dbReference type="InterPro" id="IPR012577">
    <property type="entry name" value="NIPSNAP"/>
</dbReference>
<dbReference type="Proteomes" id="UP001258945">
    <property type="component" value="Unassembled WGS sequence"/>
</dbReference>
<keyword evidence="4" id="KW-1185">Reference proteome</keyword>
<sequence>MMQRYEIATLNTALGGAAKAAPGIEGFCREGAGRLLGCWATEIGPLNQVLILRGFDTAEDAAKERERTLRAANPFGAAEVLNGMTLDGYAPFPFLPPVEPGEYGPVYEIRTYVLKTGGVEPTIAAWEAAIPARVKYSPLTIAMYALDGAPRFTHIWPFKSLNDRAAVRAQTVTDGVWPPKGGPAWLTTDMRSTIGLPLPISPLR</sequence>
<comment type="caution">
    <text evidence="3">The sequence shown here is derived from an EMBL/GenBank/DDBJ whole genome shotgun (WGS) entry which is preliminary data.</text>
</comment>
<feature type="domain" description="NIPSNAP" evidence="2">
    <location>
        <begin position="28"/>
        <end position="70"/>
    </location>
</feature>
<protein>
    <submittedName>
        <fullName evidence="3">NIPSNAP family protein</fullName>
    </submittedName>
</protein>
<evidence type="ECO:0000259" key="2">
    <source>
        <dbReference type="Pfam" id="PF07978"/>
    </source>
</evidence>
<name>A0ABU3MID9_9PROT</name>
<evidence type="ECO:0000313" key="4">
    <source>
        <dbReference type="Proteomes" id="UP001258945"/>
    </source>
</evidence>
<dbReference type="SUPFAM" id="SSF54909">
    <property type="entry name" value="Dimeric alpha+beta barrel"/>
    <property type="match status" value="2"/>
</dbReference>
<dbReference type="InterPro" id="IPR051557">
    <property type="entry name" value="NipSnap_domain"/>
</dbReference>
<comment type="similarity">
    <text evidence="1">Belongs to the NipSnap family.</text>
</comment>
<organism evidence="3 4">
    <name type="scientific">Roseomonas gilardii</name>
    <dbReference type="NCBI Taxonomy" id="257708"/>
    <lineage>
        <taxon>Bacteria</taxon>
        <taxon>Pseudomonadati</taxon>
        <taxon>Pseudomonadota</taxon>
        <taxon>Alphaproteobacteria</taxon>
        <taxon>Acetobacterales</taxon>
        <taxon>Roseomonadaceae</taxon>
        <taxon>Roseomonas</taxon>
    </lineage>
</organism>
<dbReference type="InterPro" id="IPR011008">
    <property type="entry name" value="Dimeric_a/b-barrel"/>
</dbReference>
<evidence type="ECO:0000256" key="1">
    <source>
        <dbReference type="ARBA" id="ARBA00005291"/>
    </source>
</evidence>
<dbReference type="PANTHER" id="PTHR21017:SF17">
    <property type="entry name" value="PROTEIN NIPSNAP"/>
    <property type="match status" value="1"/>
</dbReference>
<dbReference type="EMBL" id="JAVVDO010000022">
    <property type="protein sequence ID" value="MDT8332144.1"/>
    <property type="molecule type" value="Genomic_DNA"/>
</dbReference>
<evidence type="ECO:0000313" key="3">
    <source>
        <dbReference type="EMBL" id="MDT8332144.1"/>
    </source>
</evidence>